<comment type="caution">
    <text evidence="1">The sequence shown here is derived from an EMBL/GenBank/DDBJ whole genome shotgun (WGS) entry which is preliminary data.</text>
</comment>
<evidence type="ECO:0008006" key="3">
    <source>
        <dbReference type="Google" id="ProtNLM"/>
    </source>
</evidence>
<protein>
    <recommendedName>
        <fullName evidence="3">Small CPxCG-related zinc finger protein</fullName>
    </recommendedName>
</protein>
<proteinExistence type="predicted"/>
<dbReference type="RefSeq" id="WP_006673407.1">
    <property type="nucleotide sequence ID" value="NZ_AOMA01000124.1"/>
</dbReference>
<accession>M0LPI9</accession>
<dbReference type="STRING" id="1227454.C446_12504"/>
<dbReference type="eggNOG" id="arCOG09270">
    <property type="taxonomic scope" value="Archaea"/>
</dbReference>
<sequence>MANEPAHVTKTRSLCRNCGYEAPSGADEWLRLEVPKLGRMTQCPSCESTDVVTGR</sequence>
<organism evidence="1 2">
    <name type="scientific">Halobiforma nitratireducens JCM 10879</name>
    <dbReference type="NCBI Taxonomy" id="1227454"/>
    <lineage>
        <taxon>Archaea</taxon>
        <taxon>Methanobacteriati</taxon>
        <taxon>Methanobacteriota</taxon>
        <taxon>Stenosarchaea group</taxon>
        <taxon>Halobacteria</taxon>
        <taxon>Halobacteriales</taxon>
        <taxon>Natrialbaceae</taxon>
        <taxon>Halobiforma</taxon>
    </lineage>
</organism>
<dbReference type="AlphaFoldDB" id="M0LPI9"/>
<dbReference type="Proteomes" id="UP000011607">
    <property type="component" value="Unassembled WGS sequence"/>
</dbReference>
<evidence type="ECO:0000313" key="2">
    <source>
        <dbReference type="Proteomes" id="UP000011607"/>
    </source>
</evidence>
<dbReference type="EMBL" id="AOMA01000124">
    <property type="protein sequence ID" value="EMA35416.1"/>
    <property type="molecule type" value="Genomic_DNA"/>
</dbReference>
<evidence type="ECO:0000313" key="1">
    <source>
        <dbReference type="EMBL" id="EMA35416.1"/>
    </source>
</evidence>
<name>M0LPI9_9EURY</name>
<keyword evidence="2" id="KW-1185">Reference proteome</keyword>
<reference evidence="1 2" key="1">
    <citation type="journal article" date="2014" name="PLoS Genet.">
        <title>Phylogenetically driven sequencing of extremely halophilic archaea reveals strategies for static and dynamic osmo-response.</title>
        <authorList>
            <person name="Becker E.A."/>
            <person name="Seitzer P.M."/>
            <person name="Tritt A."/>
            <person name="Larsen D."/>
            <person name="Krusor M."/>
            <person name="Yao A.I."/>
            <person name="Wu D."/>
            <person name="Madern D."/>
            <person name="Eisen J.A."/>
            <person name="Darling A.E."/>
            <person name="Facciotti M.T."/>
        </authorList>
    </citation>
    <scope>NUCLEOTIDE SEQUENCE [LARGE SCALE GENOMIC DNA]</scope>
    <source>
        <strain evidence="1 2">JCM 10879</strain>
    </source>
</reference>
<dbReference type="OrthoDB" id="209680at2157"/>
<gene>
    <name evidence="1" type="ORF">C446_12504</name>
</gene>